<dbReference type="EMBL" id="BOVJ01000192">
    <property type="protein sequence ID" value="GIQ66570.1"/>
    <property type="molecule type" value="Genomic_DNA"/>
</dbReference>
<protein>
    <submittedName>
        <fullName evidence="1">Uncharacterized protein</fullName>
    </submittedName>
</protein>
<dbReference type="Proteomes" id="UP000680304">
    <property type="component" value="Unassembled WGS sequence"/>
</dbReference>
<organism evidence="1 2">
    <name type="scientific">Paenibacillus cisolokensis</name>
    <dbReference type="NCBI Taxonomy" id="1658519"/>
    <lineage>
        <taxon>Bacteria</taxon>
        <taxon>Bacillati</taxon>
        <taxon>Bacillota</taxon>
        <taxon>Bacilli</taxon>
        <taxon>Bacillales</taxon>
        <taxon>Paenibacillaceae</taxon>
        <taxon>Paenibacillus</taxon>
    </lineage>
</organism>
<keyword evidence="2" id="KW-1185">Reference proteome</keyword>
<comment type="caution">
    <text evidence="1">The sequence shown here is derived from an EMBL/GenBank/DDBJ whole genome shotgun (WGS) entry which is preliminary data.</text>
</comment>
<evidence type="ECO:0000313" key="2">
    <source>
        <dbReference type="Proteomes" id="UP000680304"/>
    </source>
</evidence>
<reference evidence="1 2" key="1">
    <citation type="submission" date="2021-04" db="EMBL/GenBank/DDBJ databases">
        <title>Draft genome sequence of Paenibacillus cisolokensis, LC2-13A.</title>
        <authorList>
            <person name="Uke A."/>
            <person name="Chhe C."/>
            <person name="Baramee S."/>
            <person name="Kosugi A."/>
        </authorList>
    </citation>
    <scope>NUCLEOTIDE SEQUENCE [LARGE SCALE GENOMIC DNA]</scope>
    <source>
        <strain evidence="1 2">LC2-13A</strain>
    </source>
</reference>
<evidence type="ECO:0000313" key="1">
    <source>
        <dbReference type="EMBL" id="GIQ66570.1"/>
    </source>
</evidence>
<sequence length="228" mass="26904">MDKVPFFEFNIFDIRDHQISELQKFTKNNFDVEHIINTASELKYTNEIKQFLKKQWDNPSDDFVKFILTDIYPGLKTKQVIERFNGIVQKSLKQFMNDLLNDKLKSALENTNLESDSSVEEVAATTEQTKNEPEIITTQEELEGYITVKVLLQDTIDANRIFYRDNQSYFNILLDDNIRKWICRLYLNRNNSKSIVFNDENRTTYPIESTSDILKYKADIIRVAKSFI</sequence>
<accession>A0ABQ4NEB1</accession>
<gene>
    <name evidence="1" type="ORF">PACILC2_51380</name>
</gene>
<proteinExistence type="predicted"/>
<name>A0ABQ4NEB1_9BACL</name>